<keyword evidence="3" id="KW-1003">Cell membrane</keyword>
<dbReference type="Pfam" id="PF00664">
    <property type="entry name" value="ABC_membrane"/>
    <property type="match status" value="1"/>
</dbReference>
<keyword evidence="2" id="KW-0813">Transport</keyword>
<dbReference type="InterPro" id="IPR011527">
    <property type="entry name" value="ABC1_TM_dom"/>
</dbReference>
<dbReference type="SUPFAM" id="SSF90123">
    <property type="entry name" value="ABC transporter transmembrane region"/>
    <property type="match status" value="1"/>
</dbReference>
<evidence type="ECO:0000259" key="10">
    <source>
        <dbReference type="PROSITE" id="PS50893"/>
    </source>
</evidence>
<dbReference type="PROSITE" id="PS50893">
    <property type="entry name" value="ABC_TRANSPORTER_2"/>
    <property type="match status" value="1"/>
</dbReference>
<protein>
    <submittedName>
        <fullName evidence="12">ABC transporter ATP-binding protein</fullName>
    </submittedName>
</protein>
<gene>
    <name evidence="12" type="ORF">R6G80_01400</name>
</gene>
<feature type="domain" description="ABC transporter" evidence="10">
    <location>
        <begin position="313"/>
        <end position="548"/>
    </location>
</feature>
<evidence type="ECO:0000256" key="5">
    <source>
        <dbReference type="ARBA" id="ARBA00022741"/>
    </source>
</evidence>
<dbReference type="RefSeq" id="WP_320756254.1">
    <property type="nucleotide sequence ID" value="NZ_JAWNGC010000001.1"/>
</dbReference>
<comment type="caution">
    <text evidence="12">The sequence shown here is derived from an EMBL/GenBank/DDBJ whole genome shotgun (WGS) entry which is preliminary data.</text>
</comment>
<feature type="transmembrane region" description="Helical" evidence="9">
    <location>
        <begin position="136"/>
        <end position="155"/>
    </location>
</feature>
<dbReference type="FunFam" id="3.40.50.300:FF:000854">
    <property type="entry name" value="Multidrug ABC transporter ATP-binding protein"/>
    <property type="match status" value="1"/>
</dbReference>
<dbReference type="PROSITE" id="PS00211">
    <property type="entry name" value="ABC_TRANSPORTER_1"/>
    <property type="match status" value="1"/>
</dbReference>
<dbReference type="SUPFAM" id="SSF52540">
    <property type="entry name" value="P-loop containing nucleoside triphosphate hydrolases"/>
    <property type="match status" value="1"/>
</dbReference>
<evidence type="ECO:0000256" key="9">
    <source>
        <dbReference type="SAM" id="Phobius"/>
    </source>
</evidence>
<accession>A0AAW9HKE8</accession>
<dbReference type="InterPro" id="IPR017871">
    <property type="entry name" value="ABC_transporter-like_CS"/>
</dbReference>
<feature type="transmembrane region" description="Helical" evidence="9">
    <location>
        <begin position="106"/>
        <end position="130"/>
    </location>
</feature>
<dbReference type="Gene3D" id="1.20.1560.10">
    <property type="entry name" value="ABC transporter type 1, transmembrane domain"/>
    <property type="match status" value="1"/>
</dbReference>
<dbReference type="GO" id="GO:0005524">
    <property type="term" value="F:ATP binding"/>
    <property type="evidence" value="ECO:0007669"/>
    <property type="project" value="UniProtKB-KW"/>
</dbReference>
<evidence type="ECO:0000256" key="2">
    <source>
        <dbReference type="ARBA" id="ARBA00022448"/>
    </source>
</evidence>
<evidence type="ECO:0000256" key="7">
    <source>
        <dbReference type="ARBA" id="ARBA00022989"/>
    </source>
</evidence>
<evidence type="ECO:0000313" key="13">
    <source>
        <dbReference type="Proteomes" id="UP001281731"/>
    </source>
</evidence>
<dbReference type="GO" id="GO:0005886">
    <property type="term" value="C:plasma membrane"/>
    <property type="evidence" value="ECO:0007669"/>
    <property type="project" value="UniProtKB-SubCell"/>
</dbReference>
<dbReference type="SMART" id="SM00382">
    <property type="entry name" value="AAA"/>
    <property type="match status" value="1"/>
</dbReference>
<dbReference type="CDD" id="cd18548">
    <property type="entry name" value="ABC_6TM_Tm287_like"/>
    <property type="match status" value="1"/>
</dbReference>
<evidence type="ECO:0000256" key="8">
    <source>
        <dbReference type="ARBA" id="ARBA00023136"/>
    </source>
</evidence>
<evidence type="ECO:0000256" key="4">
    <source>
        <dbReference type="ARBA" id="ARBA00022692"/>
    </source>
</evidence>
<dbReference type="AlphaFoldDB" id="A0AAW9HKE8"/>
<dbReference type="PROSITE" id="PS50929">
    <property type="entry name" value="ABC_TM1F"/>
    <property type="match status" value="1"/>
</dbReference>
<comment type="subcellular location">
    <subcellularLocation>
        <location evidence="1">Cell membrane</location>
        <topology evidence="1">Multi-pass membrane protein</topology>
    </subcellularLocation>
</comment>
<organism evidence="12 13">
    <name type="scientific">Actinotignum urinale</name>
    <dbReference type="NCBI Taxonomy" id="190146"/>
    <lineage>
        <taxon>Bacteria</taxon>
        <taxon>Bacillati</taxon>
        <taxon>Actinomycetota</taxon>
        <taxon>Actinomycetes</taxon>
        <taxon>Actinomycetales</taxon>
        <taxon>Actinomycetaceae</taxon>
        <taxon>Actinotignum</taxon>
    </lineage>
</organism>
<dbReference type="EMBL" id="JAWNGC010000001">
    <property type="protein sequence ID" value="MDY5154386.1"/>
    <property type="molecule type" value="Genomic_DNA"/>
</dbReference>
<dbReference type="Proteomes" id="UP001281731">
    <property type="component" value="Unassembled WGS sequence"/>
</dbReference>
<name>A0AAW9HKE8_9ACTO</name>
<keyword evidence="6 12" id="KW-0067">ATP-binding</keyword>
<dbReference type="GO" id="GO:0015421">
    <property type="term" value="F:ABC-type oligopeptide transporter activity"/>
    <property type="evidence" value="ECO:0007669"/>
    <property type="project" value="TreeGrafter"/>
</dbReference>
<feature type="transmembrane region" description="Helical" evidence="9">
    <location>
        <begin position="250"/>
        <end position="277"/>
    </location>
</feature>
<dbReference type="GO" id="GO:0016887">
    <property type="term" value="F:ATP hydrolysis activity"/>
    <property type="evidence" value="ECO:0007669"/>
    <property type="project" value="InterPro"/>
</dbReference>
<evidence type="ECO:0000256" key="6">
    <source>
        <dbReference type="ARBA" id="ARBA00022840"/>
    </source>
</evidence>
<sequence>MFQIGQTLAQLYIPTLNAHIIDRGVATGDTSYIWRTGALMLALSIAQAVLNILGVICAASLAMRTGRHLRARLFARVTDFSEKEISHFTPGSLITRCTNDVQNVQLMFSMASTAFISAPILCIGGIIMALNQRAGIGWIMAVSVPLLLIISGGIISRMVPLFRSYQDRLDAVNRIFHEQLTGIRVLRAFVREDTERARFSQANRDITSVSFKVGQLFVMIFPLVIVVLNITVVGVYWFGAFQIEAGTTNIGTLIAYMTYLMMILSGIIQMSFVSLLLPRSSVSAERIGEVLDTTTSISAPTSPKTQLLRRGEVEFKDVIYSYPGAQSPVISDFSLRVAPGTTLAILGATGSGKSTLIHMITRLIDATEGSVSVGGVDVRELDPEVLSATIGFVPQQSYLFAGTVRSNLLFGRKDASDEEMWEALRIAQAEDFVREMEGGLDAPISQGGTNVSGGQRQRLSIARAIIHQPDIFLFDDSFSALDTETEARLREGLAGHAPGASKIVVASRASTVREADHIIVVESGRIVGEGRHATLMETCPEYRDIVDSQLGVDASCR</sequence>
<feature type="transmembrane region" description="Helical" evidence="9">
    <location>
        <begin position="38"/>
        <end position="62"/>
    </location>
</feature>
<dbReference type="InterPro" id="IPR027417">
    <property type="entry name" value="P-loop_NTPase"/>
</dbReference>
<evidence type="ECO:0000259" key="11">
    <source>
        <dbReference type="PROSITE" id="PS50929"/>
    </source>
</evidence>
<dbReference type="PANTHER" id="PTHR43394">
    <property type="entry name" value="ATP-DEPENDENT PERMEASE MDL1, MITOCHONDRIAL"/>
    <property type="match status" value="1"/>
</dbReference>
<keyword evidence="4 9" id="KW-0812">Transmembrane</keyword>
<dbReference type="Pfam" id="PF00005">
    <property type="entry name" value="ABC_tran"/>
    <property type="match status" value="1"/>
</dbReference>
<dbReference type="InterPro" id="IPR036640">
    <property type="entry name" value="ABC1_TM_sf"/>
</dbReference>
<feature type="transmembrane region" description="Helical" evidence="9">
    <location>
        <begin position="216"/>
        <end position="238"/>
    </location>
</feature>
<feature type="domain" description="ABC transmembrane type-1" evidence="11">
    <location>
        <begin position="1"/>
        <end position="279"/>
    </location>
</feature>
<proteinExistence type="predicted"/>
<keyword evidence="8 9" id="KW-0472">Membrane</keyword>
<evidence type="ECO:0000256" key="1">
    <source>
        <dbReference type="ARBA" id="ARBA00004651"/>
    </source>
</evidence>
<dbReference type="Gene3D" id="3.40.50.300">
    <property type="entry name" value="P-loop containing nucleotide triphosphate hydrolases"/>
    <property type="match status" value="1"/>
</dbReference>
<dbReference type="PANTHER" id="PTHR43394:SF1">
    <property type="entry name" value="ATP-BINDING CASSETTE SUB-FAMILY B MEMBER 10, MITOCHONDRIAL"/>
    <property type="match status" value="1"/>
</dbReference>
<evidence type="ECO:0000313" key="12">
    <source>
        <dbReference type="EMBL" id="MDY5154386.1"/>
    </source>
</evidence>
<dbReference type="InterPro" id="IPR003593">
    <property type="entry name" value="AAA+_ATPase"/>
</dbReference>
<keyword evidence="7 9" id="KW-1133">Transmembrane helix</keyword>
<dbReference type="InterPro" id="IPR003439">
    <property type="entry name" value="ABC_transporter-like_ATP-bd"/>
</dbReference>
<dbReference type="InterPro" id="IPR039421">
    <property type="entry name" value="Type_1_exporter"/>
</dbReference>
<reference evidence="12" key="1">
    <citation type="submission" date="2023-10" db="EMBL/GenBank/DDBJ databases">
        <title>Whole Genome based description of the genera Actinobaculum and Actinotignum reveals a complex phylogenetic relationship within the species included in the genus Actinotignum.</title>
        <authorList>
            <person name="Jensen C.S."/>
            <person name="Dargis R."/>
            <person name="Kemp M."/>
            <person name="Christensen J.J."/>
        </authorList>
    </citation>
    <scope>NUCLEOTIDE SEQUENCE</scope>
    <source>
        <strain evidence="12">SLA_B511</strain>
    </source>
</reference>
<keyword evidence="5" id="KW-0547">Nucleotide-binding</keyword>
<evidence type="ECO:0000256" key="3">
    <source>
        <dbReference type="ARBA" id="ARBA00022475"/>
    </source>
</evidence>